<dbReference type="RefSeq" id="WP_349963070.1">
    <property type="nucleotide sequence ID" value="NZ_CP157963.1"/>
</dbReference>
<sequence>MGAPAYNPDMTAHDGHLQDNCSYFAHVKSHLYQYVAMFRLVKELAESEKARQEFWAGFMDSAVGRFIQADTLNSYAKMARDNASDYADRAQNGSFEDWVNQKGHDWFGYSLPWAQDGSAKAYNERMSREEATRAQKLQDAADINYDLAKGKLKEFFVSLWNEIKRRWTQCGALYAIATTATDAAFFVGELALGAGLTAGAIKLLKSIKFMTHLAGVGRAVTAAASETVTVTKDTMVTVTAVMGAPGSAMRRIVRSYKAGDLEAEVEELQAHSGVLREDGQSPLREEQAPQRRTATAIGDLAEAQARDRLNSQGFTDIRALKNNSEHGIDLVGRNPQTGAVKVVEVKANSASLNDLQEMGGPHYTDTQIDRAMSGDGHWKSMPDGMGDTAEELSDWMDAAPSKQYEIWKYDVADDGTATYRGKADWDWKPGEKPKRLTYRDETGRARRPAVSTPPSTGPPARNQ</sequence>
<keyword evidence="2" id="KW-0614">Plasmid</keyword>
<proteinExistence type="predicted"/>
<protein>
    <submittedName>
        <fullName evidence="2">Uncharacterized protein</fullName>
    </submittedName>
</protein>
<evidence type="ECO:0000256" key="1">
    <source>
        <dbReference type="SAM" id="MobiDB-lite"/>
    </source>
</evidence>
<geneLocation type="plasmid" evidence="2">
    <name>unnamed3</name>
</geneLocation>
<organism evidence="2">
    <name type="scientific">Rhizobium sp. ZPR3</name>
    <dbReference type="NCBI Taxonomy" id="3158967"/>
    <lineage>
        <taxon>Bacteria</taxon>
        <taxon>Pseudomonadati</taxon>
        <taxon>Pseudomonadota</taxon>
        <taxon>Alphaproteobacteria</taxon>
        <taxon>Hyphomicrobiales</taxon>
        <taxon>Rhizobiaceae</taxon>
        <taxon>Rhizobium/Agrobacterium group</taxon>
        <taxon>Rhizobium</taxon>
    </lineage>
</organism>
<dbReference type="CDD" id="cd20702">
    <property type="entry name" value="PoNe"/>
    <property type="match status" value="1"/>
</dbReference>
<feature type="compositionally biased region" description="Basic and acidic residues" evidence="1">
    <location>
        <begin position="421"/>
        <end position="444"/>
    </location>
</feature>
<dbReference type="AlphaFoldDB" id="A0AAU7S5S0"/>
<name>A0AAU7S5S0_9HYPH</name>
<evidence type="ECO:0000313" key="2">
    <source>
        <dbReference type="EMBL" id="XBT97818.1"/>
    </source>
</evidence>
<feature type="region of interest" description="Disordered" evidence="1">
    <location>
        <begin position="419"/>
        <end position="463"/>
    </location>
</feature>
<gene>
    <name evidence="2" type="ORF">ABM479_33535</name>
</gene>
<reference evidence="2" key="1">
    <citation type="submission" date="2024-06" db="EMBL/GenBank/DDBJ databases">
        <authorList>
            <person name="Li T."/>
            <person name="Gao R."/>
        </authorList>
    </citation>
    <scope>NUCLEOTIDE SEQUENCE</scope>
    <source>
        <strain evidence="2">ZPR3</strain>
        <plasmid evidence="2">unnamed3</plasmid>
    </source>
</reference>
<accession>A0AAU7S5S0</accession>
<dbReference type="EMBL" id="CP157963">
    <property type="protein sequence ID" value="XBT97818.1"/>
    <property type="molecule type" value="Genomic_DNA"/>
</dbReference>